<reference evidence="1" key="1">
    <citation type="submission" date="2021-06" db="EMBL/GenBank/DDBJ databases">
        <authorList>
            <person name="Kallberg Y."/>
            <person name="Tangrot J."/>
            <person name="Rosling A."/>
        </authorList>
    </citation>
    <scope>NUCLEOTIDE SEQUENCE</scope>
    <source>
        <strain evidence="1">28 12/20/2015</strain>
    </source>
</reference>
<evidence type="ECO:0000313" key="2">
    <source>
        <dbReference type="Proteomes" id="UP000789366"/>
    </source>
</evidence>
<comment type="caution">
    <text evidence="1">The sequence shown here is derived from an EMBL/GenBank/DDBJ whole genome shotgun (WGS) entry which is preliminary data.</text>
</comment>
<evidence type="ECO:0000313" key="1">
    <source>
        <dbReference type="EMBL" id="CAG8720586.1"/>
    </source>
</evidence>
<organism evidence="1 2">
    <name type="scientific">Cetraspora pellucida</name>
    <dbReference type="NCBI Taxonomy" id="1433469"/>
    <lineage>
        <taxon>Eukaryota</taxon>
        <taxon>Fungi</taxon>
        <taxon>Fungi incertae sedis</taxon>
        <taxon>Mucoromycota</taxon>
        <taxon>Glomeromycotina</taxon>
        <taxon>Glomeromycetes</taxon>
        <taxon>Diversisporales</taxon>
        <taxon>Gigasporaceae</taxon>
        <taxon>Cetraspora</taxon>
    </lineage>
</organism>
<proteinExistence type="predicted"/>
<sequence>SWLEVLLEAQQEVLQEIQDILGKKIKINELEIQIKNLKIQEQEASQPE</sequence>
<gene>
    <name evidence="1" type="ORF">SPELUC_LOCUS12409</name>
</gene>
<keyword evidence="2" id="KW-1185">Reference proteome</keyword>
<dbReference type="Proteomes" id="UP000789366">
    <property type="component" value="Unassembled WGS sequence"/>
</dbReference>
<protein>
    <submittedName>
        <fullName evidence="1">8419_t:CDS:1</fullName>
    </submittedName>
</protein>
<feature type="non-terminal residue" evidence="1">
    <location>
        <position position="1"/>
    </location>
</feature>
<dbReference type="EMBL" id="CAJVPW010029222">
    <property type="protein sequence ID" value="CAG8720586.1"/>
    <property type="molecule type" value="Genomic_DNA"/>
</dbReference>
<name>A0ACA9PR23_9GLOM</name>
<accession>A0ACA9PR23</accession>